<dbReference type="STRING" id="229535.A0A0M8PGZ7"/>
<comment type="subcellular location">
    <subcellularLocation>
        <location evidence="1">Nucleus</location>
    </subcellularLocation>
</comment>
<organism evidence="8 9">
    <name type="scientific">Penicillium nordicum</name>
    <dbReference type="NCBI Taxonomy" id="229535"/>
    <lineage>
        <taxon>Eukaryota</taxon>
        <taxon>Fungi</taxon>
        <taxon>Dikarya</taxon>
        <taxon>Ascomycota</taxon>
        <taxon>Pezizomycotina</taxon>
        <taxon>Eurotiomycetes</taxon>
        <taxon>Eurotiomycetidae</taxon>
        <taxon>Eurotiales</taxon>
        <taxon>Aspergillaceae</taxon>
        <taxon>Penicillium</taxon>
    </lineage>
</organism>
<keyword evidence="3" id="KW-0677">Repeat</keyword>
<keyword evidence="4" id="KW-0863">Zinc-finger</keyword>
<dbReference type="AlphaFoldDB" id="A0A0M8PGZ7"/>
<sequence length="264" mass="29722">MNDTPKDQDLNTQLTDLPPPPSTSTSNTMMPWGFAMEDLQNFGTSPTNTFFDPASMQCTSPTWPDFSALPSEGPATFEIHVSNDNPRKSLHFLDKFTSNTGLVSSFDCGTHEQREQVAARLDQQILSELQERIMSMPALSMDIPSPLILENNSDTSSTSDLPLDWFNDPLSLKTHEILLLVEEVVTIKPRNSSVALDWSPALRDACLQFFSPSNIRRFMGFYWAIWHPNVNFVHRPTFDMLAAKPTVLASMALIGETVLYYRAW</sequence>
<name>A0A0M8PGZ7_9EURO</name>
<evidence type="ECO:0000256" key="5">
    <source>
        <dbReference type="ARBA" id="ARBA00022833"/>
    </source>
</evidence>
<evidence type="ECO:0000256" key="1">
    <source>
        <dbReference type="ARBA" id="ARBA00004123"/>
    </source>
</evidence>
<keyword evidence="6" id="KW-0539">Nucleus</keyword>
<dbReference type="InterPro" id="IPR051059">
    <property type="entry name" value="VerF-like"/>
</dbReference>
<dbReference type="EMBL" id="LHQQ01000016">
    <property type="protein sequence ID" value="KOS47470.1"/>
    <property type="molecule type" value="Genomic_DNA"/>
</dbReference>
<proteinExistence type="predicted"/>
<dbReference type="OrthoDB" id="654211at2759"/>
<dbReference type="GO" id="GO:0008270">
    <property type="term" value="F:zinc ion binding"/>
    <property type="evidence" value="ECO:0007669"/>
    <property type="project" value="UniProtKB-KW"/>
</dbReference>
<keyword evidence="9" id="KW-1185">Reference proteome</keyword>
<dbReference type="Proteomes" id="UP000037696">
    <property type="component" value="Unassembled WGS sequence"/>
</dbReference>
<evidence type="ECO:0000256" key="7">
    <source>
        <dbReference type="SAM" id="MobiDB-lite"/>
    </source>
</evidence>
<keyword evidence="5" id="KW-0862">Zinc</keyword>
<evidence type="ECO:0000313" key="9">
    <source>
        <dbReference type="Proteomes" id="UP000037696"/>
    </source>
</evidence>
<evidence type="ECO:0008006" key="10">
    <source>
        <dbReference type="Google" id="ProtNLM"/>
    </source>
</evidence>
<evidence type="ECO:0000313" key="8">
    <source>
        <dbReference type="EMBL" id="KOS47470.1"/>
    </source>
</evidence>
<dbReference type="GO" id="GO:0000785">
    <property type="term" value="C:chromatin"/>
    <property type="evidence" value="ECO:0007669"/>
    <property type="project" value="TreeGrafter"/>
</dbReference>
<evidence type="ECO:0000256" key="6">
    <source>
        <dbReference type="ARBA" id="ARBA00023242"/>
    </source>
</evidence>
<accession>A0A0M8PGZ7</accession>
<comment type="caution">
    <text evidence="8">The sequence shown here is derived from an EMBL/GenBank/DDBJ whole genome shotgun (WGS) entry which is preliminary data.</text>
</comment>
<feature type="region of interest" description="Disordered" evidence="7">
    <location>
        <begin position="1"/>
        <end position="30"/>
    </location>
</feature>
<keyword evidence="2" id="KW-0479">Metal-binding</keyword>
<gene>
    <name evidence="8" type="ORF">ACN38_g1622</name>
</gene>
<reference evidence="8 9" key="1">
    <citation type="submission" date="2015-08" db="EMBL/GenBank/DDBJ databases">
        <title>Genome sequencing of Penicillium nordicum.</title>
        <authorList>
            <person name="Nguyen H.D."/>
            <person name="Seifert K.A."/>
        </authorList>
    </citation>
    <scope>NUCLEOTIDE SEQUENCE [LARGE SCALE GENOMIC DNA]</scope>
    <source>
        <strain evidence="8 9">DAOMC 185683</strain>
    </source>
</reference>
<dbReference type="GO" id="GO:0000981">
    <property type="term" value="F:DNA-binding transcription factor activity, RNA polymerase II-specific"/>
    <property type="evidence" value="ECO:0007669"/>
    <property type="project" value="InterPro"/>
</dbReference>
<dbReference type="GO" id="GO:0005634">
    <property type="term" value="C:nucleus"/>
    <property type="evidence" value="ECO:0007669"/>
    <property type="project" value="UniProtKB-SubCell"/>
</dbReference>
<evidence type="ECO:0000256" key="3">
    <source>
        <dbReference type="ARBA" id="ARBA00022737"/>
    </source>
</evidence>
<protein>
    <recommendedName>
        <fullName evidence="10">Transcription factor domain-containing protein</fullName>
    </recommendedName>
</protein>
<evidence type="ECO:0000256" key="4">
    <source>
        <dbReference type="ARBA" id="ARBA00022771"/>
    </source>
</evidence>
<dbReference type="PANTHER" id="PTHR40626">
    <property type="entry name" value="MIP31509P"/>
    <property type="match status" value="1"/>
</dbReference>
<dbReference type="GO" id="GO:0000978">
    <property type="term" value="F:RNA polymerase II cis-regulatory region sequence-specific DNA binding"/>
    <property type="evidence" value="ECO:0007669"/>
    <property type="project" value="InterPro"/>
</dbReference>
<evidence type="ECO:0000256" key="2">
    <source>
        <dbReference type="ARBA" id="ARBA00022723"/>
    </source>
</evidence>
<dbReference type="PANTHER" id="PTHR40626:SF3">
    <property type="entry name" value="TRANSCRIPTION FACTOR WITH C2H2 AND ZN(2)-CYS(6) DNA BINDING DOMAIN (EUROFUNG)-RELATED"/>
    <property type="match status" value="1"/>
</dbReference>